<organism evidence="2">
    <name type="scientific">Arundo donax</name>
    <name type="common">Giant reed</name>
    <name type="synonym">Donax arundinaceus</name>
    <dbReference type="NCBI Taxonomy" id="35708"/>
    <lineage>
        <taxon>Eukaryota</taxon>
        <taxon>Viridiplantae</taxon>
        <taxon>Streptophyta</taxon>
        <taxon>Embryophyta</taxon>
        <taxon>Tracheophyta</taxon>
        <taxon>Spermatophyta</taxon>
        <taxon>Magnoliopsida</taxon>
        <taxon>Liliopsida</taxon>
        <taxon>Poales</taxon>
        <taxon>Poaceae</taxon>
        <taxon>PACMAD clade</taxon>
        <taxon>Arundinoideae</taxon>
        <taxon>Arundineae</taxon>
        <taxon>Arundo</taxon>
    </lineage>
</organism>
<accession>A0A0A9CFT6</accession>
<dbReference type="AlphaFoldDB" id="A0A0A9CFT6"/>
<name>A0A0A9CFT6_ARUDO</name>
<sequence length="72" mass="7748">MISGPRESSAGKASVSSLPSSTARFLRTSVGCASETCVFSLPGQMPQLSLKRGLHRRSLYLLPLRLLDARNS</sequence>
<proteinExistence type="predicted"/>
<evidence type="ECO:0000313" key="2">
    <source>
        <dbReference type="EMBL" id="JAD72245.1"/>
    </source>
</evidence>
<evidence type="ECO:0000256" key="1">
    <source>
        <dbReference type="SAM" id="MobiDB-lite"/>
    </source>
</evidence>
<protein>
    <submittedName>
        <fullName evidence="2">Uncharacterized protein</fullName>
    </submittedName>
</protein>
<reference evidence="2" key="1">
    <citation type="submission" date="2014-09" db="EMBL/GenBank/DDBJ databases">
        <authorList>
            <person name="Magalhaes I.L.F."/>
            <person name="Oliveira U."/>
            <person name="Santos F.R."/>
            <person name="Vidigal T.H.D.A."/>
            <person name="Brescovit A.D."/>
            <person name="Santos A.J."/>
        </authorList>
    </citation>
    <scope>NUCLEOTIDE SEQUENCE</scope>
    <source>
        <tissue evidence="2">Shoot tissue taken approximately 20 cm above the soil surface</tissue>
    </source>
</reference>
<dbReference type="EMBL" id="GBRH01225650">
    <property type="protein sequence ID" value="JAD72245.1"/>
    <property type="molecule type" value="Transcribed_RNA"/>
</dbReference>
<reference evidence="2" key="2">
    <citation type="journal article" date="2015" name="Data Brief">
        <title>Shoot transcriptome of the giant reed, Arundo donax.</title>
        <authorList>
            <person name="Barrero R.A."/>
            <person name="Guerrero F.D."/>
            <person name="Moolhuijzen P."/>
            <person name="Goolsby J.A."/>
            <person name="Tidwell J."/>
            <person name="Bellgard S.E."/>
            <person name="Bellgard M.I."/>
        </authorList>
    </citation>
    <scope>NUCLEOTIDE SEQUENCE</scope>
    <source>
        <tissue evidence="2">Shoot tissue taken approximately 20 cm above the soil surface</tissue>
    </source>
</reference>
<feature type="region of interest" description="Disordered" evidence="1">
    <location>
        <begin position="1"/>
        <end position="22"/>
    </location>
</feature>